<dbReference type="Pfam" id="PF14067">
    <property type="entry name" value="LssY_C"/>
    <property type="match status" value="1"/>
</dbReference>
<feature type="transmembrane region" description="Helical" evidence="1">
    <location>
        <begin position="432"/>
        <end position="449"/>
    </location>
</feature>
<keyword evidence="1" id="KW-0812">Transmembrane</keyword>
<reference evidence="3 4" key="1">
    <citation type="submission" date="2020-07" db="EMBL/GenBank/DDBJ databases">
        <title>Sequencing the genomes of 1000 actinobacteria strains.</title>
        <authorList>
            <person name="Klenk H.-P."/>
        </authorList>
    </citation>
    <scope>NUCLEOTIDE SEQUENCE [LARGE SCALE GENOMIC DNA]</scope>
    <source>
        <strain evidence="3 4">DSM 23737</strain>
    </source>
</reference>
<feature type="transmembrane region" description="Helical" evidence="1">
    <location>
        <begin position="397"/>
        <end position="420"/>
    </location>
</feature>
<evidence type="ECO:0000259" key="2">
    <source>
        <dbReference type="Pfam" id="PF14067"/>
    </source>
</evidence>
<name>A0A7W3JUY9_9MICO</name>
<dbReference type="RefSeq" id="WP_343046443.1">
    <property type="nucleotide sequence ID" value="NZ_JACGWU010000006.1"/>
</dbReference>
<comment type="caution">
    <text evidence="3">The sequence shown here is derived from an EMBL/GenBank/DDBJ whole genome shotgun (WGS) entry which is preliminary data.</text>
</comment>
<evidence type="ECO:0000313" key="4">
    <source>
        <dbReference type="Proteomes" id="UP000524237"/>
    </source>
</evidence>
<organism evidence="3 4">
    <name type="scientific">Alpinimonas psychrophila</name>
    <dbReference type="NCBI Taxonomy" id="748908"/>
    <lineage>
        <taxon>Bacteria</taxon>
        <taxon>Bacillati</taxon>
        <taxon>Actinomycetota</taxon>
        <taxon>Actinomycetes</taxon>
        <taxon>Micrococcales</taxon>
        <taxon>Microbacteriaceae</taxon>
        <taxon>Alpinimonas</taxon>
    </lineage>
</organism>
<protein>
    <recommendedName>
        <fullName evidence="2">LssY-like C-terminal domain-containing protein</fullName>
    </recommendedName>
</protein>
<dbReference type="EMBL" id="JACGWU010000006">
    <property type="protein sequence ID" value="MBA8829709.1"/>
    <property type="molecule type" value="Genomic_DNA"/>
</dbReference>
<dbReference type="InterPro" id="IPR025902">
    <property type="entry name" value="LssY-like-C_dom"/>
</dbReference>
<keyword evidence="1" id="KW-0472">Membrane</keyword>
<dbReference type="AlphaFoldDB" id="A0A7W3JUY9"/>
<feature type="transmembrane region" description="Helical" evidence="1">
    <location>
        <begin position="44"/>
        <end position="65"/>
    </location>
</feature>
<feature type="transmembrane region" description="Helical" evidence="1">
    <location>
        <begin position="71"/>
        <end position="91"/>
    </location>
</feature>
<accession>A0A7W3JUY9</accession>
<proteinExistence type="predicted"/>
<sequence length="501" mass="55072">MGRKGIPDFSQAERALRDALARVGVSGATGYRNLSDTRGRLRRLLDGTFFLIGTLSAMWLIVLLITQSVTLGFTQIWFIIPIYVLLAYLVLPRVHTALSRIYLPDYFIGRARTREGMLGDPVNLGFLGTEMQLHTAMTRAGWTAADPIDSKSTRRIISSTLRRKSYPEAPVSNLYVFGRVHDFAYQREVAGNPSQRHHVRFWKTPDGWLLPGGHRVDWVAGATYDRTVGFSLFTLQVTHKIEQDTDIERDYIVQTLEHVQEDQVTRDITVNVIENFSTGYHSRNGGGDSIITDGALPIVDLRGIALTFDLAPAAASVTPSISATSHDTDAQPTTLIRAVRPIGTAVGAILLLLRSGAWLSVGFILLADLIGGLFPHLVADNDTGRVMFDGRDVTETFAMWAVIALAVFFLAVTIIPIWLTVSVFKGHTWSRLVAMAISTLTIAITIVRFSGDASLTLQSGLVAFSLDIGVLLALSGEDAQRYARDRGAERAAARPPRVSRR</sequence>
<evidence type="ECO:0000256" key="1">
    <source>
        <dbReference type="SAM" id="Phobius"/>
    </source>
</evidence>
<keyword evidence="4" id="KW-1185">Reference proteome</keyword>
<dbReference type="Proteomes" id="UP000524237">
    <property type="component" value="Unassembled WGS sequence"/>
</dbReference>
<feature type="transmembrane region" description="Helical" evidence="1">
    <location>
        <begin position="455"/>
        <end position="474"/>
    </location>
</feature>
<evidence type="ECO:0000313" key="3">
    <source>
        <dbReference type="EMBL" id="MBA8829709.1"/>
    </source>
</evidence>
<gene>
    <name evidence="3" type="ORF">FB555_001825</name>
</gene>
<keyword evidence="1" id="KW-1133">Transmembrane helix</keyword>
<feature type="domain" description="LssY-like C-terminal" evidence="2">
    <location>
        <begin position="101"/>
        <end position="296"/>
    </location>
</feature>
<feature type="transmembrane region" description="Helical" evidence="1">
    <location>
        <begin position="357"/>
        <end position="377"/>
    </location>
</feature>